<dbReference type="Proteomes" id="UP000535182">
    <property type="component" value="Unassembled WGS sequence"/>
</dbReference>
<dbReference type="InterPro" id="IPR050445">
    <property type="entry name" value="Bact_polysacc_biosynth/exp"/>
</dbReference>
<evidence type="ECO:0000256" key="2">
    <source>
        <dbReference type="ARBA" id="ARBA00022475"/>
    </source>
</evidence>
<protein>
    <submittedName>
        <fullName evidence="8">Uncharacterized protein involved in exopolysaccharide biosynthesis</fullName>
    </submittedName>
</protein>
<evidence type="ECO:0000313" key="8">
    <source>
        <dbReference type="EMBL" id="MBB5326882.1"/>
    </source>
</evidence>
<comment type="subcellular location">
    <subcellularLocation>
        <location evidence="1">Cell membrane</location>
        <topology evidence="1">Multi-pass membrane protein</topology>
    </subcellularLocation>
</comment>
<evidence type="ECO:0000256" key="3">
    <source>
        <dbReference type="ARBA" id="ARBA00022692"/>
    </source>
</evidence>
<evidence type="ECO:0000256" key="5">
    <source>
        <dbReference type="ARBA" id="ARBA00023136"/>
    </source>
</evidence>
<accession>A0A9X0QAN3</accession>
<comment type="caution">
    <text evidence="8">The sequence shown here is derived from an EMBL/GenBank/DDBJ whole genome shotgun (WGS) entry which is preliminary data.</text>
</comment>
<name>A0A9X0QAN3_9BACT</name>
<proteinExistence type="predicted"/>
<sequence length="412" mass="44845">MTSYIYEPNAADAQALQPTVTDSRIDLLAVLLVLAKTKRRVTLMTVGGLAVGIILSLVLKPTYTATAAILPPQQATSAASVLLGQVGALSGGAGLGGGVFGLKSPADMYVGILESRTIADNVIAACNLRQRYKTKTLVDTEFILQAHTTFESSKDNLIHLSVKDSNPKIASDIANSYLDQLYVLNSELATGEATQRNRFYDRRLADEKHALSDAEEALRNTQQKTGVIQFNGQAIAIINAIAQARAELASRQVALQSMETYATENNPLVIQLQREIEALKSHVAELEKSEQSVKPGELQIPAGQLPEAALQYERQARELKYHETLFELLTRQSEAAKLDEAKSAPILQIVDRAIPPDKKSGPSRKLLSVGFAAFGFLLAAAWGFVELLLDRLRQVPEQAQKLDEIRSALGFR</sequence>
<feature type="domain" description="Polysaccharide chain length determinant N-terminal" evidence="7">
    <location>
        <begin position="24"/>
        <end position="124"/>
    </location>
</feature>
<feature type="transmembrane region" description="Helical" evidence="6">
    <location>
        <begin position="41"/>
        <end position="59"/>
    </location>
</feature>
<keyword evidence="5 6" id="KW-0472">Membrane</keyword>
<dbReference type="EMBL" id="JACHEB010000001">
    <property type="protein sequence ID" value="MBB5326882.1"/>
    <property type="molecule type" value="Genomic_DNA"/>
</dbReference>
<evidence type="ECO:0000256" key="1">
    <source>
        <dbReference type="ARBA" id="ARBA00004651"/>
    </source>
</evidence>
<dbReference type="RefSeq" id="WP_183973119.1">
    <property type="nucleotide sequence ID" value="NZ_JACHEB010000001.1"/>
</dbReference>
<keyword evidence="3 6" id="KW-0812">Transmembrane</keyword>
<dbReference type="GO" id="GO:0005886">
    <property type="term" value="C:plasma membrane"/>
    <property type="evidence" value="ECO:0007669"/>
    <property type="project" value="UniProtKB-SubCell"/>
</dbReference>
<dbReference type="InterPro" id="IPR003856">
    <property type="entry name" value="LPS_length_determ_N"/>
</dbReference>
<evidence type="ECO:0000313" key="9">
    <source>
        <dbReference type="Proteomes" id="UP000535182"/>
    </source>
</evidence>
<dbReference type="GO" id="GO:0004713">
    <property type="term" value="F:protein tyrosine kinase activity"/>
    <property type="evidence" value="ECO:0007669"/>
    <property type="project" value="TreeGrafter"/>
</dbReference>
<feature type="transmembrane region" description="Helical" evidence="6">
    <location>
        <begin position="79"/>
        <end position="102"/>
    </location>
</feature>
<keyword evidence="4 6" id="KW-1133">Transmembrane helix</keyword>
<reference evidence="8 9" key="1">
    <citation type="submission" date="2020-08" db="EMBL/GenBank/DDBJ databases">
        <title>Genomic Encyclopedia of Type Strains, Phase IV (KMG-V): Genome sequencing to study the core and pangenomes of soil and plant-associated prokaryotes.</title>
        <authorList>
            <person name="Whitman W."/>
        </authorList>
    </citation>
    <scope>NUCLEOTIDE SEQUENCE [LARGE SCALE GENOMIC DNA]</scope>
    <source>
        <strain evidence="8 9">X5P2</strain>
    </source>
</reference>
<evidence type="ECO:0000256" key="4">
    <source>
        <dbReference type="ARBA" id="ARBA00022989"/>
    </source>
</evidence>
<dbReference type="AlphaFoldDB" id="A0A9X0QAN3"/>
<dbReference type="Pfam" id="PF02706">
    <property type="entry name" value="Wzz"/>
    <property type="match status" value="1"/>
</dbReference>
<evidence type="ECO:0000256" key="6">
    <source>
        <dbReference type="SAM" id="Phobius"/>
    </source>
</evidence>
<organism evidence="8 9">
    <name type="scientific">Tunturiibacter gelidiferens</name>
    <dbReference type="NCBI Taxonomy" id="3069689"/>
    <lineage>
        <taxon>Bacteria</taxon>
        <taxon>Pseudomonadati</taxon>
        <taxon>Acidobacteriota</taxon>
        <taxon>Terriglobia</taxon>
        <taxon>Terriglobales</taxon>
        <taxon>Acidobacteriaceae</taxon>
        <taxon>Tunturiibacter</taxon>
    </lineage>
</organism>
<dbReference type="PANTHER" id="PTHR32309">
    <property type="entry name" value="TYROSINE-PROTEIN KINASE"/>
    <property type="match status" value="1"/>
</dbReference>
<feature type="transmembrane region" description="Helical" evidence="6">
    <location>
        <begin position="366"/>
        <end position="385"/>
    </location>
</feature>
<gene>
    <name evidence="8" type="ORF">HDF14_000476</name>
</gene>
<dbReference type="PANTHER" id="PTHR32309:SF13">
    <property type="entry name" value="FERRIC ENTEROBACTIN TRANSPORT PROTEIN FEPE"/>
    <property type="match status" value="1"/>
</dbReference>
<keyword evidence="9" id="KW-1185">Reference proteome</keyword>
<evidence type="ECO:0000259" key="7">
    <source>
        <dbReference type="Pfam" id="PF02706"/>
    </source>
</evidence>
<keyword evidence="2" id="KW-1003">Cell membrane</keyword>